<reference evidence="1 2" key="1">
    <citation type="journal article" date="2011" name="Science">
        <title>The ecoresponsive genome of Daphnia pulex.</title>
        <authorList>
            <person name="Colbourne J.K."/>
            <person name="Pfrender M.E."/>
            <person name="Gilbert D."/>
            <person name="Thomas W.K."/>
            <person name="Tucker A."/>
            <person name="Oakley T.H."/>
            <person name="Tokishita S."/>
            <person name="Aerts A."/>
            <person name="Arnold G.J."/>
            <person name="Basu M.K."/>
            <person name="Bauer D.J."/>
            <person name="Caceres C.E."/>
            <person name="Carmel L."/>
            <person name="Casola C."/>
            <person name="Choi J.H."/>
            <person name="Detter J.C."/>
            <person name="Dong Q."/>
            <person name="Dusheyko S."/>
            <person name="Eads B.D."/>
            <person name="Frohlich T."/>
            <person name="Geiler-Samerotte K.A."/>
            <person name="Gerlach D."/>
            <person name="Hatcher P."/>
            <person name="Jogdeo S."/>
            <person name="Krijgsveld J."/>
            <person name="Kriventseva E.V."/>
            <person name="Kultz D."/>
            <person name="Laforsch C."/>
            <person name="Lindquist E."/>
            <person name="Lopez J."/>
            <person name="Manak J.R."/>
            <person name="Muller J."/>
            <person name="Pangilinan J."/>
            <person name="Patwardhan R.P."/>
            <person name="Pitluck S."/>
            <person name="Pritham E.J."/>
            <person name="Rechtsteiner A."/>
            <person name="Rho M."/>
            <person name="Rogozin I.B."/>
            <person name="Sakarya O."/>
            <person name="Salamov A."/>
            <person name="Schaack S."/>
            <person name="Shapiro H."/>
            <person name="Shiga Y."/>
            <person name="Skalitzky C."/>
            <person name="Smith Z."/>
            <person name="Souvorov A."/>
            <person name="Sung W."/>
            <person name="Tang Z."/>
            <person name="Tsuchiya D."/>
            <person name="Tu H."/>
            <person name="Vos H."/>
            <person name="Wang M."/>
            <person name="Wolf Y.I."/>
            <person name="Yamagata H."/>
            <person name="Yamada T."/>
            <person name="Ye Y."/>
            <person name="Shaw J.R."/>
            <person name="Andrews J."/>
            <person name="Crease T.J."/>
            <person name="Tang H."/>
            <person name="Lucas S.M."/>
            <person name="Robertson H.M."/>
            <person name="Bork P."/>
            <person name="Koonin E.V."/>
            <person name="Zdobnov E.M."/>
            <person name="Grigoriev I.V."/>
            <person name="Lynch M."/>
            <person name="Boore J.L."/>
        </authorList>
    </citation>
    <scope>NUCLEOTIDE SEQUENCE [LARGE SCALE GENOMIC DNA]</scope>
</reference>
<dbReference type="EMBL" id="GL733022">
    <property type="protein sequence ID" value="EFX63620.1"/>
    <property type="molecule type" value="Genomic_DNA"/>
</dbReference>
<evidence type="ECO:0008006" key="3">
    <source>
        <dbReference type="Google" id="ProtNLM"/>
    </source>
</evidence>
<evidence type="ECO:0000313" key="2">
    <source>
        <dbReference type="Proteomes" id="UP000000305"/>
    </source>
</evidence>
<accession>E9HXB1</accession>
<organism evidence="1 2">
    <name type="scientific">Daphnia pulex</name>
    <name type="common">Water flea</name>
    <dbReference type="NCBI Taxonomy" id="6669"/>
    <lineage>
        <taxon>Eukaryota</taxon>
        <taxon>Metazoa</taxon>
        <taxon>Ecdysozoa</taxon>
        <taxon>Arthropoda</taxon>
        <taxon>Crustacea</taxon>
        <taxon>Branchiopoda</taxon>
        <taxon>Diplostraca</taxon>
        <taxon>Cladocera</taxon>
        <taxon>Anomopoda</taxon>
        <taxon>Daphniidae</taxon>
        <taxon>Daphnia</taxon>
    </lineage>
</organism>
<protein>
    <recommendedName>
        <fullName evidence="3">NlpC/P60 domain-containing protein</fullName>
    </recommendedName>
</protein>
<keyword evidence="2" id="KW-1185">Reference proteome</keyword>
<dbReference type="AlphaFoldDB" id="E9HXB1"/>
<evidence type="ECO:0000313" key="1">
    <source>
        <dbReference type="EMBL" id="EFX63620.1"/>
    </source>
</evidence>
<dbReference type="HOGENOM" id="CLU_1190923_0_0_1"/>
<name>E9HXB1_DAPPU</name>
<dbReference type="KEGG" id="dpx:DAPPUDRAFT_335267"/>
<dbReference type="Proteomes" id="UP000000305">
    <property type="component" value="Unassembled WGS sequence"/>
</dbReference>
<gene>
    <name evidence="1" type="ORF">DAPPUDRAFT_335267</name>
</gene>
<proteinExistence type="predicted"/>
<sequence>MNNLIVDSVQITNDSVYSDIHNIRNDLPSYIVEEIVQLASTANKEICGVIRDGFFIELNNLSEDPENILIASTDVAEGDILVHSHYKDTQPGFLTDTDIKTAKLLNVATLLYHPVFRVWDYYNPRCDCYSLARDVLRGLFNIHIPDVYRSSANQTRLYTLFREPEKLGFKQTFSKTPGTLALIQVSDNIPYHLAVIVDPIYSIHILETKTELINLYEYSSNVLGYYSYPGLQV</sequence>
<dbReference type="InParanoid" id="E9HXB1"/>